<dbReference type="Gene3D" id="1.20.1250.20">
    <property type="entry name" value="MFS general substrate transporter like domains"/>
    <property type="match status" value="1"/>
</dbReference>
<evidence type="ECO:0000256" key="5">
    <source>
        <dbReference type="ARBA" id="ARBA00022833"/>
    </source>
</evidence>
<evidence type="ECO:0000256" key="3">
    <source>
        <dbReference type="ARBA" id="ARBA00022723"/>
    </source>
</evidence>
<sequence>MIAFFRDRDPAGRSEPEGMESTSPSTNDVDVLSSSTLAVASLATPAPSLQEETPHEEVEHQYLWRCFPDYVWSQRVRDTPSWVWGFGYDVEDSSGGRRWVCRRCIQNKNPKPRSFAEKGIQNANAHLFKGHGIRAPPDKTKSAAEKKAEKLKVKDQRSIAEVMKLDTRLPREQDIANSLVKGFDRKHFQRLLLEWIIEENHAFSVCEQGRLRQIFEYLNPLVKITDANITRTTIRRKVLSAYEMHKDKVVAALKQSCGLIHVSFDGWKSGNRHSLYGIACFFRDENSQPRKLALGVPELRTRHFGHNIAAEILDVLDAYGIQDKIGYFTLDNAESNDKAMEVIGGELGFVGSRRRGRCFGHTLNLSAKALLFGHNVEAFEEQLSGEAALSEAEHTLWRRKGPVGKLHNLVVDVRRSDQLTYLLRSIQRSEFDLSSDPRIRARQPVDLIIDNDTRWLSQLYMIRRAIILRPFIEQLVLKHRQQWEQDNRSKRTGNLRKSAREPRICLEENQLTVNDWVVLEHLAKLLGFYEDAVKTLEGDGQQRKRKGGWVGSYGNVWEVIQGFEFLLEVLEDYKQLASEIPDAEHFRINVNLGWEKLNKYYSRLDETPIYYTALALHPAFRWGYFENEWKDNTEWVMKAKQMVREVWESDYRHLQVVRSPVDDEPVAKRQRKYYNPFQAYCERTRPVLGYGLVKEEATLSDDINEDTNELELWQSSWEDGDNDVRDPISYWHERKRRYPRLSRMALDFLTIQPMSADLSCVGPAMSDAISNLGGGGLSTPYLANLATSLNYTAGCLLTLFGGPLINKFGIKWSCIIAAVGMPLSGSAYYVCAKYRVNWYLIFAKILTGFTYGFLYVAESTAMLSYPLANDRGFYLGVWSAMRNSGSVIGGAINLSNNHSDSKAGGVAWSTYLVFIAFATLSIIEVMAYGKLLDRTRWSQTKRAWISFACWLIPQAACFIWIGIEYAKLGRRKLENALDYETNTRRCAEAYLPYLIMQSTSYVCQLSLYWILGTFSTNAGSSARSGGLLRAFETAGQTVSYAINSHSGSDARIPFYVHAAILCLTVPCMVFLIRLVPEAPAATDIDAEPVIEGVLDNKQVT</sequence>
<feature type="region of interest" description="Disordered" evidence="8">
    <location>
        <begin position="1"/>
        <end position="29"/>
    </location>
</feature>
<dbReference type="GO" id="GO:0008270">
    <property type="term" value="F:zinc ion binding"/>
    <property type="evidence" value="ECO:0007669"/>
    <property type="project" value="UniProtKB-KW"/>
</dbReference>
<evidence type="ECO:0000256" key="8">
    <source>
        <dbReference type="SAM" id="MobiDB-lite"/>
    </source>
</evidence>
<dbReference type="GO" id="GO:0046983">
    <property type="term" value="F:protein dimerization activity"/>
    <property type="evidence" value="ECO:0007669"/>
    <property type="project" value="InterPro"/>
</dbReference>
<dbReference type="InterPro" id="IPR012337">
    <property type="entry name" value="RNaseH-like_sf"/>
</dbReference>
<keyword evidence="6" id="KW-0325">Glycoprotein</keyword>
<comment type="caution">
    <text evidence="10">The sequence shown here is derived from an EMBL/GenBank/DDBJ whole genome shotgun (WGS) entry which is preliminary data.</text>
</comment>
<feature type="transmembrane region" description="Helical" evidence="9">
    <location>
        <begin position="908"/>
        <end position="931"/>
    </location>
</feature>
<accession>A0A8H6LS94</accession>
<comment type="subcellular location">
    <subcellularLocation>
        <location evidence="2">Membrane</location>
        <topology evidence="2">Multi-pass membrane protein</topology>
    </subcellularLocation>
    <subcellularLocation>
        <location evidence="1">Nucleus</location>
    </subcellularLocation>
</comment>
<evidence type="ECO:0000256" key="4">
    <source>
        <dbReference type="ARBA" id="ARBA00022771"/>
    </source>
</evidence>
<evidence type="ECO:0000313" key="11">
    <source>
        <dbReference type="Proteomes" id="UP000593570"/>
    </source>
</evidence>
<dbReference type="InterPro" id="IPR052035">
    <property type="entry name" value="ZnF_BED_domain_contain"/>
</dbReference>
<evidence type="ECO:0000256" key="6">
    <source>
        <dbReference type="ARBA" id="ARBA00023180"/>
    </source>
</evidence>
<protein>
    <recommendedName>
        <fullName evidence="12">Major facilitator superfamily (MFS) profile domain-containing protein</fullName>
    </recommendedName>
</protein>
<dbReference type="SUPFAM" id="SSF103473">
    <property type="entry name" value="MFS general substrate transporter"/>
    <property type="match status" value="1"/>
</dbReference>
<name>A0A8H6LS94_FUSOX</name>
<feature type="transmembrane region" description="Helical" evidence="9">
    <location>
        <begin position="810"/>
        <end position="831"/>
    </location>
</feature>
<evidence type="ECO:0000256" key="2">
    <source>
        <dbReference type="ARBA" id="ARBA00004141"/>
    </source>
</evidence>
<feature type="transmembrane region" description="Helical" evidence="9">
    <location>
        <begin position="838"/>
        <end position="857"/>
    </location>
</feature>
<dbReference type="GO" id="GO:0022857">
    <property type="term" value="F:transmembrane transporter activity"/>
    <property type="evidence" value="ECO:0007669"/>
    <property type="project" value="InterPro"/>
</dbReference>
<keyword evidence="7" id="KW-0539">Nucleus</keyword>
<evidence type="ECO:0000313" key="10">
    <source>
        <dbReference type="EMBL" id="KAF6530584.1"/>
    </source>
</evidence>
<dbReference type="InterPro" id="IPR011701">
    <property type="entry name" value="MFS"/>
</dbReference>
<dbReference type="PANTHER" id="PTHR46481">
    <property type="entry name" value="ZINC FINGER BED DOMAIN-CONTAINING PROTEIN 4"/>
    <property type="match status" value="1"/>
</dbReference>
<evidence type="ECO:0000256" key="9">
    <source>
        <dbReference type="SAM" id="Phobius"/>
    </source>
</evidence>
<evidence type="ECO:0000256" key="7">
    <source>
        <dbReference type="ARBA" id="ARBA00023242"/>
    </source>
</evidence>
<feature type="transmembrane region" description="Helical" evidence="9">
    <location>
        <begin position="943"/>
        <end position="963"/>
    </location>
</feature>
<dbReference type="Pfam" id="PF07690">
    <property type="entry name" value="MFS_1"/>
    <property type="match status" value="1"/>
</dbReference>
<keyword evidence="5" id="KW-0862">Zinc</keyword>
<dbReference type="EMBL" id="JACDXP010000001">
    <property type="protein sequence ID" value="KAF6530584.1"/>
    <property type="molecule type" value="Genomic_DNA"/>
</dbReference>
<keyword evidence="4" id="KW-0863">Zinc-finger</keyword>
<organism evidence="10 11">
    <name type="scientific">Fusarium oxysporum f. sp. conglutinans</name>
    <dbReference type="NCBI Taxonomy" id="100902"/>
    <lineage>
        <taxon>Eukaryota</taxon>
        <taxon>Fungi</taxon>
        <taxon>Dikarya</taxon>
        <taxon>Ascomycota</taxon>
        <taxon>Pezizomycotina</taxon>
        <taxon>Sordariomycetes</taxon>
        <taxon>Hypocreomycetidae</taxon>
        <taxon>Hypocreales</taxon>
        <taxon>Nectriaceae</taxon>
        <taxon>Fusarium</taxon>
        <taxon>Fusarium oxysporum species complex</taxon>
    </lineage>
</organism>
<evidence type="ECO:0008006" key="12">
    <source>
        <dbReference type="Google" id="ProtNLM"/>
    </source>
</evidence>
<dbReference type="GO" id="GO:0016020">
    <property type="term" value="C:membrane"/>
    <property type="evidence" value="ECO:0007669"/>
    <property type="project" value="UniProtKB-SubCell"/>
</dbReference>
<dbReference type="InterPro" id="IPR036259">
    <property type="entry name" value="MFS_trans_sf"/>
</dbReference>
<dbReference type="Proteomes" id="UP000593570">
    <property type="component" value="Unassembled WGS sequence"/>
</dbReference>
<keyword evidence="9" id="KW-0812">Transmembrane</keyword>
<dbReference type="SUPFAM" id="SSF53098">
    <property type="entry name" value="Ribonuclease H-like"/>
    <property type="match status" value="1"/>
</dbReference>
<keyword evidence="9" id="KW-0472">Membrane</keyword>
<keyword evidence="3" id="KW-0479">Metal-binding</keyword>
<gene>
    <name evidence="10" type="ORF">HZS61_001896</name>
</gene>
<dbReference type="GO" id="GO:0005634">
    <property type="term" value="C:nucleus"/>
    <property type="evidence" value="ECO:0007669"/>
    <property type="project" value="UniProtKB-SubCell"/>
</dbReference>
<reference evidence="10 11" key="1">
    <citation type="journal article" date="2020" name="bioRxiv">
        <title>A chromosome-scale genome assembly for the Fusarium oxysporum strain Fo5176 to establish a model Arabidopsis-fungal pathosystem.</title>
        <authorList>
            <person name="Fokkens L."/>
            <person name="Guo L."/>
            <person name="Dora S."/>
            <person name="Wang B."/>
            <person name="Ye K."/>
            <person name="Sanchez-Rodriguez C."/>
            <person name="Croll D."/>
        </authorList>
    </citation>
    <scope>NUCLEOTIDE SEQUENCE [LARGE SCALE GENOMIC DNA]</scope>
    <source>
        <strain evidence="10 11">Fo5176</strain>
    </source>
</reference>
<keyword evidence="9" id="KW-1133">Transmembrane helix</keyword>
<feature type="compositionally biased region" description="Basic and acidic residues" evidence="8">
    <location>
        <begin position="1"/>
        <end position="16"/>
    </location>
</feature>
<proteinExistence type="predicted"/>
<feature type="transmembrane region" description="Helical" evidence="9">
    <location>
        <begin position="1054"/>
        <end position="1075"/>
    </location>
</feature>
<dbReference type="AlphaFoldDB" id="A0A8H6LS94"/>
<dbReference type="PANTHER" id="PTHR46481:SF10">
    <property type="entry name" value="ZINC FINGER BED DOMAIN-CONTAINING PROTEIN 39"/>
    <property type="match status" value="1"/>
</dbReference>
<evidence type="ECO:0000256" key="1">
    <source>
        <dbReference type="ARBA" id="ARBA00004123"/>
    </source>
</evidence>